<sequence>MKHFIQFDENGEIQFVVRAEFDAVIADENKSRFIEVSEAQAEEIKKNPKDHAVSAGKVIKKPAKPVKPKENVLLPTIDQ</sequence>
<evidence type="ECO:0000313" key="2">
    <source>
        <dbReference type="Proteomes" id="UP000176269"/>
    </source>
</evidence>
<comment type="caution">
    <text evidence="1">The sequence shown here is derived from an EMBL/GenBank/DDBJ whole genome shotgun (WGS) entry which is preliminary data.</text>
</comment>
<proteinExistence type="predicted"/>
<reference evidence="1 2" key="1">
    <citation type="journal article" date="2016" name="Nat. Commun.">
        <title>Thousands of microbial genomes shed light on interconnected biogeochemical processes in an aquifer system.</title>
        <authorList>
            <person name="Anantharaman K."/>
            <person name="Brown C.T."/>
            <person name="Hug L.A."/>
            <person name="Sharon I."/>
            <person name="Castelle C.J."/>
            <person name="Probst A.J."/>
            <person name="Thomas B.C."/>
            <person name="Singh A."/>
            <person name="Wilkins M.J."/>
            <person name="Karaoz U."/>
            <person name="Brodie E.L."/>
            <person name="Williams K.H."/>
            <person name="Hubbard S.S."/>
            <person name="Banfield J.F."/>
        </authorList>
    </citation>
    <scope>NUCLEOTIDE SEQUENCE [LARGE SCALE GENOMIC DNA]</scope>
</reference>
<dbReference type="EMBL" id="MGBC01000010">
    <property type="protein sequence ID" value="OGK61682.1"/>
    <property type="molecule type" value="Genomic_DNA"/>
</dbReference>
<organism evidence="1 2">
    <name type="scientific">Candidatus Roizmanbacteria bacterium RIFCSPLOWO2_02_FULL_43_10</name>
    <dbReference type="NCBI Taxonomy" id="1802078"/>
    <lineage>
        <taxon>Bacteria</taxon>
        <taxon>Candidatus Roizmaniibacteriota</taxon>
    </lineage>
</organism>
<gene>
    <name evidence="1" type="ORF">A3I56_00050</name>
</gene>
<evidence type="ECO:0000313" key="1">
    <source>
        <dbReference type="EMBL" id="OGK61682.1"/>
    </source>
</evidence>
<name>A0A1F7K1G6_9BACT</name>
<protein>
    <submittedName>
        <fullName evidence="1">Uncharacterized protein</fullName>
    </submittedName>
</protein>
<accession>A0A1F7K1G6</accession>
<dbReference type="Proteomes" id="UP000176269">
    <property type="component" value="Unassembled WGS sequence"/>
</dbReference>
<dbReference type="AlphaFoldDB" id="A0A1F7K1G6"/>